<organism evidence="1 2">
    <name type="scientific">Araneus ventricosus</name>
    <name type="common">Orbweaver spider</name>
    <name type="synonym">Epeira ventricosa</name>
    <dbReference type="NCBI Taxonomy" id="182803"/>
    <lineage>
        <taxon>Eukaryota</taxon>
        <taxon>Metazoa</taxon>
        <taxon>Ecdysozoa</taxon>
        <taxon>Arthropoda</taxon>
        <taxon>Chelicerata</taxon>
        <taxon>Arachnida</taxon>
        <taxon>Araneae</taxon>
        <taxon>Araneomorphae</taxon>
        <taxon>Entelegynae</taxon>
        <taxon>Araneoidea</taxon>
        <taxon>Araneidae</taxon>
        <taxon>Araneus</taxon>
    </lineage>
</organism>
<dbReference type="AlphaFoldDB" id="A0A4Y2AGQ6"/>
<evidence type="ECO:0000313" key="2">
    <source>
        <dbReference type="Proteomes" id="UP000499080"/>
    </source>
</evidence>
<reference evidence="1 2" key="1">
    <citation type="journal article" date="2019" name="Sci. Rep.">
        <title>Orb-weaving spider Araneus ventricosus genome elucidates the spidroin gene catalogue.</title>
        <authorList>
            <person name="Kono N."/>
            <person name="Nakamura H."/>
            <person name="Ohtoshi R."/>
            <person name="Moran D.A.P."/>
            <person name="Shinohara A."/>
            <person name="Yoshida Y."/>
            <person name="Fujiwara M."/>
            <person name="Mori M."/>
            <person name="Tomita M."/>
            <person name="Arakawa K."/>
        </authorList>
    </citation>
    <scope>NUCLEOTIDE SEQUENCE [LARGE SCALE GENOMIC DNA]</scope>
</reference>
<keyword evidence="2" id="KW-1185">Reference proteome</keyword>
<dbReference type="Proteomes" id="UP000499080">
    <property type="component" value="Unassembled WGS sequence"/>
</dbReference>
<evidence type="ECO:0000313" key="1">
    <source>
        <dbReference type="EMBL" id="GBL78144.1"/>
    </source>
</evidence>
<accession>A0A4Y2AGQ6</accession>
<proteinExistence type="predicted"/>
<dbReference type="EMBL" id="BGPR01080299">
    <property type="protein sequence ID" value="GBL78144.1"/>
    <property type="molecule type" value="Genomic_DNA"/>
</dbReference>
<name>A0A4Y2AGQ6_ARAVE</name>
<sequence>MAYRCPSDDRIQRPIVVVSWPLMSRISATLMRRISALHGVNQRLLDRMGCITTSTRGLVSATSDGVVSASSEKCYQRTLEVVDISATSDGARISAPDGVVSAPSDESYQAL</sequence>
<comment type="caution">
    <text evidence="1">The sequence shown here is derived from an EMBL/GenBank/DDBJ whole genome shotgun (WGS) entry which is preliminary data.</text>
</comment>
<protein>
    <submittedName>
        <fullName evidence="1">Uncharacterized protein</fullName>
    </submittedName>
</protein>
<gene>
    <name evidence="1" type="ORF">AVEN_58617_1</name>
</gene>